<evidence type="ECO:0000313" key="2">
    <source>
        <dbReference type="EMBL" id="EID55926.1"/>
    </source>
</evidence>
<dbReference type="Gene3D" id="3.20.20.80">
    <property type="entry name" value="Glycosidases"/>
    <property type="match status" value="1"/>
</dbReference>
<proteinExistence type="predicted"/>
<dbReference type="InterPro" id="IPR017853">
    <property type="entry name" value="GH"/>
</dbReference>
<reference evidence="2 3" key="1">
    <citation type="submission" date="2012-01" db="EMBL/GenBank/DDBJ databases">
        <title>Improved High-Quality Draft sequence of Saccharomonospora xinjiangensis XJ-54.</title>
        <authorList>
            <consortium name="US DOE Joint Genome Institute"/>
            <person name="Lucas S."/>
            <person name="Han J."/>
            <person name="Lapidus A."/>
            <person name="Cheng J.-F."/>
            <person name="Goodwin L."/>
            <person name="Pitluck S."/>
            <person name="Peters L."/>
            <person name="Mikhailova N."/>
            <person name="Teshima H."/>
            <person name="Detter J.C."/>
            <person name="Han C."/>
            <person name="Tapia R."/>
            <person name="Land M."/>
            <person name="Hauser L."/>
            <person name="Kyrpides N."/>
            <person name="Ivanova N."/>
            <person name="Pagani I."/>
            <person name="Brambilla E.-M."/>
            <person name="Klenk H.-P."/>
            <person name="Woyke T."/>
        </authorList>
    </citation>
    <scope>NUCLEOTIDE SEQUENCE [LARGE SCALE GENOMIC DNA]</scope>
    <source>
        <strain evidence="2 3">XJ-54</strain>
    </source>
</reference>
<dbReference type="STRING" id="882086.SacxiDRAFT_3733"/>
<dbReference type="Proteomes" id="UP000004691">
    <property type="component" value="Unassembled WGS sequence"/>
</dbReference>
<protein>
    <recommendedName>
        <fullName evidence="1">DUF4015 domain-containing protein</fullName>
    </recommendedName>
</protein>
<keyword evidence="3" id="KW-1185">Reference proteome</keyword>
<dbReference type="RefSeq" id="WP_006240129.1">
    <property type="nucleotide sequence ID" value="NZ_JH636049.1"/>
</dbReference>
<dbReference type="AlphaFoldDB" id="I0V723"/>
<evidence type="ECO:0000313" key="3">
    <source>
        <dbReference type="Proteomes" id="UP000004691"/>
    </source>
</evidence>
<gene>
    <name evidence="2" type="ORF">SacxiDRAFT_3733</name>
</gene>
<feature type="domain" description="DUF4015" evidence="1">
    <location>
        <begin position="204"/>
        <end position="512"/>
    </location>
</feature>
<dbReference type="eggNOG" id="COG1306">
    <property type="taxonomic scope" value="Bacteria"/>
</dbReference>
<dbReference type="OrthoDB" id="9774125at2"/>
<dbReference type="SUPFAM" id="SSF51445">
    <property type="entry name" value="(Trans)glycosidases"/>
    <property type="match status" value="1"/>
</dbReference>
<dbReference type="InterPro" id="IPR025275">
    <property type="entry name" value="DUF4015"/>
</dbReference>
<sequence length="520" mass="55070">MPRLPWRPRWTIAAVSAAAVAAAVIIPLGVLDEPDATISGVPGHPVMPTILDHVRITSPHGLDGLTATLDGEPLPLRPDGDALKPEAGPLREGVHLLVVSPPPGPFGNADPVRAAFSVDGTPPELRISPVEPVKHGAEGTIRGIAPGAVEVSAEGQRTRPGPDGSFTLPVRAGAGTVTVVARDEAGNVATDEVAVALRHPGMKAVHLSASAWASAELREPVLDLVREGRIDTVQLDIKDESGQIGYASQVPLAQEIGANTGLYDASAALDLLHEEGVHVVGRLVAFRDPVLGRASWESGHYDRVIQTTGGSAWSGGYGDYSFTNFAHPEVRAYNIALAEEAAELGFDDILYDYIRRPDGDVNAMVFPGLTTSPEESIAGFLAESRDAVHQHGAFQGASVFGIAATRPEQIAQDIPAMSQHVDYVAPMVYPSHWGPGEYGVASPESQPYDITARSLADFQKLAEENGRTTVIPWLQAFSLGVEYGPDEIRAQIQAAQDVGIDSFLLWNAACRYDPSALPPT</sequence>
<accession>I0V723</accession>
<name>I0V723_9PSEU</name>
<dbReference type="EMBL" id="JH636049">
    <property type="protein sequence ID" value="EID55926.1"/>
    <property type="molecule type" value="Genomic_DNA"/>
</dbReference>
<dbReference type="Pfam" id="PF13200">
    <property type="entry name" value="DUF4015"/>
    <property type="match status" value="1"/>
</dbReference>
<organism evidence="2 3">
    <name type="scientific">Saccharomonospora xinjiangensis XJ-54</name>
    <dbReference type="NCBI Taxonomy" id="882086"/>
    <lineage>
        <taxon>Bacteria</taxon>
        <taxon>Bacillati</taxon>
        <taxon>Actinomycetota</taxon>
        <taxon>Actinomycetes</taxon>
        <taxon>Pseudonocardiales</taxon>
        <taxon>Pseudonocardiaceae</taxon>
        <taxon>Saccharomonospora</taxon>
    </lineage>
</organism>
<evidence type="ECO:0000259" key="1">
    <source>
        <dbReference type="Pfam" id="PF13200"/>
    </source>
</evidence>
<dbReference type="HOGENOM" id="CLU_030168_2_0_11"/>